<feature type="signal peptide" evidence="2">
    <location>
        <begin position="1"/>
        <end position="19"/>
    </location>
</feature>
<evidence type="ECO:0000313" key="3">
    <source>
        <dbReference type="EMBL" id="KAF7423435.1"/>
    </source>
</evidence>
<gene>
    <name evidence="3" type="ORF">H0235_008718</name>
</gene>
<keyword evidence="2" id="KW-0732">Signal</keyword>
<dbReference type="OrthoDB" id="7571556at2759"/>
<protein>
    <submittedName>
        <fullName evidence="3">Uncharacterized protein</fullName>
    </submittedName>
</protein>
<evidence type="ECO:0000256" key="1">
    <source>
        <dbReference type="SAM" id="MobiDB-lite"/>
    </source>
</evidence>
<feature type="region of interest" description="Disordered" evidence="1">
    <location>
        <begin position="226"/>
        <end position="264"/>
    </location>
</feature>
<reference evidence="3" key="1">
    <citation type="journal article" date="2020" name="G3 (Bethesda)">
        <title>High-Quality Assemblies for Three Invasive Social Wasps from the &lt;i&gt;Vespula&lt;/i&gt; Genus.</title>
        <authorList>
            <person name="Harrop T.W.R."/>
            <person name="Guhlin J."/>
            <person name="McLaughlin G.M."/>
            <person name="Permina E."/>
            <person name="Stockwell P."/>
            <person name="Gilligan J."/>
            <person name="Le Lec M.F."/>
            <person name="Gruber M.A.M."/>
            <person name="Quinn O."/>
            <person name="Lovegrove M."/>
            <person name="Duncan E.J."/>
            <person name="Remnant E.J."/>
            <person name="Van Eeckhoven J."/>
            <person name="Graham B."/>
            <person name="Knapp R.A."/>
            <person name="Langford K.W."/>
            <person name="Kronenberg Z."/>
            <person name="Press M.O."/>
            <person name="Eacker S.M."/>
            <person name="Wilson-Rankin E.E."/>
            <person name="Purcell J."/>
            <person name="Lester P.J."/>
            <person name="Dearden P.K."/>
        </authorList>
    </citation>
    <scope>NUCLEOTIDE SEQUENCE</scope>
    <source>
        <strain evidence="3">Volc-1</strain>
    </source>
</reference>
<dbReference type="Proteomes" id="UP000600918">
    <property type="component" value="Unassembled WGS sequence"/>
</dbReference>
<dbReference type="EMBL" id="JACSDY010000007">
    <property type="protein sequence ID" value="KAF7423435.1"/>
    <property type="molecule type" value="Genomic_DNA"/>
</dbReference>
<feature type="chain" id="PRO_5032816740" evidence="2">
    <location>
        <begin position="20"/>
        <end position="508"/>
    </location>
</feature>
<dbReference type="AlphaFoldDB" id="A0A834P0N3"/>
<name>A0A834P0N3_VESPE</name>
<proteinExistence type="predicted"/>
<evidence type="ECO:0000313" key="4">
    <source>
        <dbReference type="Proteomes" id="UP000600918"/>
    </source>
</evidence>
<keyword evidence="4" id="KW-1185">Reference proteome</keyword>
<comment type="caution">
    <text evidence="3">The sequence shown here is derived from an EMBL/GenBank/DDBJ whole genome shotgun (WGS) entry which is preliminary data.</text>
</comment>
<sequence length="508" mass="57666">MLRVSLLLISLIGVITIFSQSSCFLMGRSGIPSLLTIPESLNSIQNVSYERILNDRTHVAKLETKSDEKMTMKHAKEIPRKKRFETTLKNSEGFLTTKHNASFMKHNSNIASSHLRNVVLILVDTTKQRREEFWNNFERTYSFPVHGYFQVDDQEDNGPMKIELNEFLFPGKKEDECECKQTLRSRISELLTWAHGVKEMTTSVLSAINFSIPSLSDVEGNVDIVKESESNKNSTKERIRKRDLQQNDSLHSMDSHDKGNSSDLQRNYQKEDISSYGDIWDVFDLFTKIRIAFFRAMIDCLNGPPTNGTDDELSFQESSHLRTSYVDLVDGTIKNLKIISGDKGYMLVLVIPENELISLIDLLHHEISPSDTLVIVTELCSKDIKRVSFFADGPKASTLYRIRMIEELPNIIKSLVSHSCQDQDCSNPDKHFYDIPIRNVRDTNGSQISENVNNSFETKLENISNRFLNDTLAGRIDVSSASNTILNEANMFLGTLTSLIALITLDSS</sequence>
<evidence type="ECO:0000256" key="2">
    <source>
        <dbReference type="SAM" id="SignalP"/>
    </source>
</evidence>
<feature type="compositionally biased region" description="Basic and acidic residues" evidence="1">
    <location>
        <begin position="226"/>
        <end position="260"/>
    </location>
</feature>
<organism evidence="3 4">
    <name type="scientific">Vespula pensylvanica</name>
    <name type="common">Western yellow jacket</name>
    <name type="synonym">Wasp</name>
    <dbReference type="NCBI Taxonomy" id="30213"/>
    <lineage>
        <taxon>Eukaryota</taxon>
        <taxon>Metazoa</taxon>
        <taxon>Ecdysozoa</taxon>
        <taxon>Arthropoda</taxon>
        <taxon>Hexapoda</taxon>
        <taxon>Insecta</taxon>
        <taxon>Pterygota</taxon>
        <taxon>Neoptera</taxon>
        <taxon>Endopterygota</taxon>
        <taxon>Hymenoptera</taxon>
        <taxon>Apocrita</taxon>
        <taxon>Aculeata</taxon>
        <taxon>Vespoidea</taxon>
        <taxon>Vespidae</taxon>
        <taxon>Vespinae</taxon>
        <taxon>Vespula</taxon>
    </lineage>
</organism>
<accession>A0A834P0N3</accession>